<reference evidence="1" key="5">
    <citation type="submission" date="2025-09" db="UniProtKB">
        <authorList>
            <consortium name="Ensembl"/>
        </authorList>
    </citation>
    <scope>IDENTIFICATION</scope>
</reference>
<keyword evidence="2" id="KW-1185">Reference proteome</keyword>
<accession>A0A4W3K9I9</accession>
<dbReference type="AlphaFoldDB" id="A0A4W3K9I9"/>
<dbReference type="OMA" id="RVGSHVQ"/>
<protein>
    <submittedName>
        <fullName evidence="1">Uncharacterized protein</fullName>
    </submittedName>
</protein>
<dbReference type="Ensembl" id="ENSCMIT00000041798.1">
    <property type="protein sequence ID" value="ENSCMIP00000041215.1"/>
    <property type="gene ID" value="ENSCMIG00000017186.1"/>
</dbReference>
<evidence type="ECO:0000313" key="2">
    <source>
        <dbReference type="Proteomes" id="UP000314986"/>
    </source>
</evidence>
<dbReference type="InParanoid" id="A0A4W3K9I9"/>
<name>A0A4W3K9I9_CALMI</name>
<evidence type="ECO:0000313" key="1">
    <source>
        <dbReference type="Ensembl" id="ENSCMIP00000041215.1"/>
    </source>
</evidence>
<dbReference type="Proteomes" id="UP000314986">
    <property type="component" value="Unassembled WGS sequence"/>
</dbReference>
<reference evidence="2" key="3">
    <citation type="journal article" date="2014" name="Nature">
        <title>Elephant shark genome provides unique insights into gnathostome evolution.</title>
        <authorList>
            <consortium name="International Elephant Shark Genome Sequencing Consortium"/>
            <person name="Venkatesh B."/>
            <person name="Lee A.P."/>
            <person name="Ravi V."/>
            <person name="Maurya A.K."/>
            <person name="Lian M.M."/>
            <person name="Swann J.B."/>
            <person name="Ohta Y."/>
            <person name="Flajnik M.F."/>
            <person name="Sutoh Y."/>
            <person name="Kasahara M."/>
            <person name="Hoon S."/>
            <person name="Gangu V."/>
            <person name="Roy S.W."/>
            <person name="Irimia M."/>
            <person name="Korzh V."/>
            <person name="Kondrychyn I."/>
            <person name="Lim Z.W."/>
            <person name="Tay B.H."/>
            <person name="Tohari S."/>
            <person name="Kong K.W."/>
            <person name="Ho S."/>
            <person name="Lorente-Galdos B."/>
            <person name="Quilez J."/>
            <person name="Marques-Bonet T."/>
            <person name="Raney B.J."/>
            <person name="Ingham P.W."/>
            <person name="Tay A."/>
            <person name="Hillier L.W."/>
            <person name="Minx P."/>
            <person name="Boehm T."/>
            <person name="Wilson R.K."/>
            <person name="Brenner S."/>
            <person name="Warren W.C."/>
        </authorList>
    </citation>
    <scope>NUCLEOTIDE SEQUENCE [LARGE SCALE GENOMIC DNA]</scope>
</reference>
<reference evidence="2" key="2">
    <citation type="journal article" date="2007" name="PLoS Biol.">
        <title>Survey sequencing and comparative analysis of the elephant shark (Callorhinchus milii) genome.</title>
        <authorList>
            <person name="Venkatesh B."/>
            <person name="Kirkness E.F."/>
            <person name="Loh Y.H."/>
            <person name="Halpern A.L."/>
            <person name="Lee A.P."/>
            <person name="Johnson J."/>
            <person name="Dandona N."/>
            <person name="Viswanathan L.D."/>
            <person name="Tay A."/>
            <person name="Venter J.C."/>
            <person name="Strausberg R.L."/>
            <person name="Brenner S."/>
        </authorList>
    </citation>
    <scope>NUCLEOTIDE SEQUENCE [LARGE SCALE GENOMIC DNA]</scope>
</reference>
<dbReference type="GeneTree" id="ENSGT00950000183362"/>
<organism evidence="1 2">
    <name type="scientific">Callorhinchus milii</name>
    <name type="common">Ghost shark</name>
    <dbReference type="NCBI Taxonomy" id="7868"/>
    <lineage>
        <taxon>Eukaryota</taxon>
        <taxon>Metazoa</taxon>
        <taxon>Chordata</taxon>
        <taxon>Craniata</taxon>
        <taxon>Vertebrata</taxon>
        <taxon>Chondrichthyes</taxon>
        <taxon>Holocephali</taxon>
        <taxon>Chimaeriformes</taxon>
        <taxon>Callorhinchidae</taxon>
        <taxon>Callorhinchus</taxon>
    </lineage>
</organism>
<reference evidence="1" key="4">
    <citation type="submission" date="2025-08" db="UniProtKB">
        <authorList>
            <consortium name="Ensembl"/>
        </authorList>
    </citation>
    <scope>IDENTIFICATION</scope>
</reference>
<proteinExistence type="predicted"/>
<reference evidence="2" key="1">
    <citation type="journal article" date="2006" name="Science">
        <title>Ancient noncoding elements conserved in the human genome.</title>
        <authorList>
            <person name="Venkatesh B."/>
            <person name="Kirkness E.F."/>
            <person name="Loh Y.H."/>
            <person name="Halpern A.L."/>
            <person name="Lee A.P."/>
            <person name="Johnson J."/>
            <person name="Dandona N."/>
            <person name="Viswanathan L.D."/>
            <person name="Tay A."/>
            <person name="Venter J.C."/>
            <person name="Strausberg R.L."/>
            <person name="Brenner S."/>
        </authorList>
    </citation>
    <scope>NUCLEOTIDE SEQUENCE [LARGE SCALE GENOMIC DNA]</scope>
</reference>
<sequence>MGRFLLPIQRLLQNQLRQHAPFAASMHIQDEVFVGSQPVGPQRVGANIRIVGAFQGESGSRSRRFGDVQPHLALGETGIIVIDIQNLYLSLIQLQWVLYHHFQVEETGGIQSAELLSVYLLIDKQYSIFQVDIQVVLTSAGHNAEPAGGQFRYVQAEIVGDIAHKCAVFQFLANRVANLPKRRTPKPGRTQEQKRQTTVQNPAWIRISHNTTQVIITPLLRIIIL</sequence>